<evidence type="ECO:0000313" key="1">
    <source>
        <dbReference type="EMBL" id="SCZ85706.1"/>
    </source>
</evidence>
<dbReference type="AlphaFoldDB" id="A0A1G5SES1"/>
<keyword evidence="2" id="KW-1185">Reference proteome</keyword>
<protein>
    <recommendedName>
        <fullName evidence="3">Alginate export domain-containing protein</fullName>
    </recommendedName>
</protein>
<organism evidence="1 2">
    <name type="scientific">Nitrosomonas mobilis</name>
    <dbReference type="NCBI Taxonomy" id="51642"/>
    <lineage>
        <taxon>Bacteria</taxon>
        <taxon>Pseudomonadati</taxon>
        <taxon>Pseudomonadota</taxon>
        <taxon>Betaproteobacteria</taxon>
        <taxon>Nitrosomonadales</taxon>
        <taxon>Nitrosomonadaceae</taxon>
        <taxon>Nitrosomonas</taxon>
    </lineage>
</organism>
<dbReference type="Pfam" id="PF06980">
    <property type="entry name" value="DUF1302"/>
    <property type="match status" value="1"/>
</dbReference>
<dbReference type="EMBL" id="FMWO01000048">
    <property type="protein sequence ID" value="SCZ85706.1"/>
    <property type="molecule type" value="Genomic_DNA"/>
</dbReference>
<dbReference type="InterPro" id="IPR010727">
    <property type="entry name" value="DUF1302"/>
</dbReference>
<gene>
    <name evidence="1" type="ORF">NSMM_400184</name>
</gene>
<sequence length="467" mass="53551">MRFLCSIFNCLILLLLWLPCWEGVYAQTGSLARVPNSPIRVAQNPTLENLFNDSGSPVANQLARAFQPTAAWRGFSQLEFANVFASPAHASKLRLRSELANLGQLNPNVKWKLSARLDYDAIHDISNFYPRDVRRDQRFEFVLRENYLDVSAGDFDVRIGRQHIIWGEMVGLFFADVVSAKDMREFVLQDFDQMRIPQWAIRTEYSKEDFHADFVWIPFASVDKIGRPGAEFYPFALPGNLPVNFLHEDRSGLNPSNSNYGVRLSQLISGWDLAAFYYHSRDATPTFHLVSQPGGPLTFQARHETIDQIGSTLTKDLGHAVLKGELVYTDGRRFNVARLTAPSGLIAQDTIDYALGLDFTMPRDIRLNLQFFQRVFLNHDRDIFADKRESGGSIFLQSDLWRDIEAQVLFIHSFNRSEWMLRPRITWNLARDWRLAMGADLFDGPATGLFGRFANNDRVYTELRFSF</sequence>
<accession>A0A1G5SES1</accession>
<proteinExistence type="predicted"/>
<dbReference type="Proteomes" id="UP000198729">
    <property type="component" value="Unassembled WGS sequence"/>
</dbReference>
<dbReference type="STRING" id="51642.NSMM_400184"/>
<evidence type="ECO:0000313" key="2">
    <source>
        <dbReference type="Proteomes" id="UP000198729"/>
    </source>
</evidence>
<dbReference type="SUPFAM" id="SSF56935">
    <property type="entry name" value="Porins"/>
    <property type="match status" value="1"/>
</dbReference>
<reference evidence="1 2" key="1">
    <citation type="submission" date="2016-10" db="EMBL/GenBank/DDBJ databases">
        <authorList>
            <person name="de Groot N.N."/>
        </authorList>
    </citation>
    <scope>NUCLEOTIDE SEQUENCE [LARGE SCALE GENOMIC DNA]</scope>
    <source>
        <strain evidence="1">1</strain>
    </source>
</reference>
<name>A0A1G5SES1_9PROT</name>
<evidence type="ECO:0008006" key="3">
    <source>
        <dbReference type="Google" id="ProtNLM"/>
    </source>
</evidence>